<dbReference type="AlphaFoldDB" id="A0A7W6H111"/>
<dbReference type="PROSITE" id="PS50883">
    <property type="entry name" value="EAL"/>
    <property type="match status" value="1"/>
</dbReference>
<name>A0A7W6H111_9RHOB</name>
<keyword evidence="3" id="KW-1185">Reference proteome</keyword>
<evidence type="ECO:0000313" key="3">
    <source>
        <dbReference type="Proteomes" id="UP000530268"/>
    </source>
</evidence>
<reference evidence="2 3" key="1">
    <citation type="submission" date="2020-08" db="EMBL/GenBank/DDBJ databases">
        <title>Genomic Encyclopedia of Type Strains, Phase IV (KMG-IV): sequencing the most valuable type-strain genomes for metagenomic binning, comparative biology and taxonomic classification.</title>
        <authorList>
            <person name="Goeker M."/>
        </authorList>
    </citation>
    <scope>NUCLEOTIDE SEQUENCE [LARGE SCALE GENOMIC DNA]</scope>
    <source>
        <strain evidence="2 3">DSM 102234</strain>
    </source>
</reference>
<dbReference type="Gene3D" id="3.20.20.450">
    <property type="entry name" value="EAL domain"/>
    <property type="match status" value="1"/>
</dbReference>
<dbReference type="CDD" id="cd01948">
    <property type="entry name" value="EAL"/>
    <property type="match status" value="1"/>
</dbReference>
<dbReference type="Pfam" id="PF00563">
    <property type="entry name" value="EAL"/>
    <property type="match status" value="1"/>
</dbReference>
<dbReference type="GO" id="GO:0071111">
    <property type="term" value="F:cyclic-guanylate-specific phosphodiesterase activity"/>
    <property type="evidence" value="ECO:0007669"/>
    <property type="project" value="InterPro"/>
</dbReference>
<dbReference type="InterPro" id="IPR050706">
    <property type="entry name" value="Cyclic-di-GMP_PDE-like"/>
</dbReference>
<dbReference type="InterPro" id="IPR035919">
    <property type="entry name" value="EAL_sf"/>
</dbReference>
<feature type="domain" description="EAL" evidence="1">
    <location>
        <begin position="28"/>
        <end position="278"/>
    </location>
</feature>
<dbReference type="InterPro" id="IPR001633">
    <property type="entry name" value="EAL_dom"/>
</dbReference>
<dbReference type="SUPFAM" id="SSF141868">
    <property type="entry name" value="EAL domain-like"/>
    <property type="match status" value="1"/>
</dbReference>
<evidence type="ECO:0000259" key="1">
    <source>
        <dbReference type="PROSITE" id="PS50883"/>
    </source>
</evidence>
<accession>A0A7W6H111</accession>
<dbReference type="PANTHER" id="PTHR33121">
    <property type="entry name" value="CYCLIC DI-GMP PHOSPHODIESTERASE PDEF"/>
    <property type="match status" value="1"/>
</dbReference>
<protein>
    <submittedName>
        <fullName evidence="2">EAL domain-containing protein (Putative c-di-GMP-specific phosphodiesterase class I)</fullName>
    </submittedName>
</protein>
<dbReference type="PANTHER" id="PTHR33121:SF70">
    <property type="entry name" value="SIGNALING PROTEIN YKOW"/>
    <property type="match status" value="1"/>
</dbReference>
<dbReference type="RefSeq" id="WP_343042061.1">
    <property type="nucleotide sequence ID" value="NZ_JACIEI010000002.1"/>
</dbReference>
<proteinExistence type="predicted"/>
<comment type="caution">
    <text evidence="2">The sequence shown here is derived from an EMBL/GenBank/DDBJ whole genome shotgun (WGS) entry which is preliminary data.</text>
</comment>
<gene>
    <name evidence="2" type="ORF">GGR95_000857</name>
</gene>
<evidence type="ECO:0000313" key="2">
    <source>
        <dbReference type="EMBL" id="MBB3993229.1"/>
    </source>
</evidence>
<dbReference type="EMBL" id="JACIEI010000002">
    <property type="protein sequence ID" value="MBB3993229.1"/>
    <property type="molecule type" value="Genomic_DNA"/>
</dbReference>
<sequence length="279" mass="31157">MTGNINRKMANITRDIQSPLDFAVEKQTQSTLGMVQEAIAHGQTLLAFQPVVRSGTSGKIGFYEGLIRVLDPTGRVIPAVEFMGKIEDTETGREIDVLALRHGLNTLKNNPALRLSINMSARSIGYSPWINCLNRFMHDAPELGERLILEITETSTMMMPELVIDFMHRLQPNGICFAMDHFGSSAFTIKYFKDFDFDVVKIDGQFIRGIAQNPDNLAVTRALMAIAHQFELLTVAESVETAQDAELVNQIGIDCLQGYYFSAPTTQPDWLRTANQRKA</sequence>
<dbReference type="SMART" id="SM00052">
    <property type="entry name" value="EAL"/>
    <property type="match status" value="1"/>
</dbReference>
<dbReference type="Proteomes" id="UP000530268">
    <property type="component" value="Unassembled WGS sequence"/>
</dbReference>
<organism evidence="2 3">
    <name type="scientific">Sulfitobacter undariae</name>
    <dbReference type="NCBI Taxonomy" id="1563671"/>
    <lineage>
        <taxon>Bacteria</taxon>
        <taxon>Pseudomonadati</taxon>
        <taxon>Pseudomonadota</taxon>
        <taxon>Alphaproteobacteria</taxon>
        <taxon>Rhodobacterales</taxon>
        <taxon>Roseobacteraceae</taxon>
        <taxon>Sulfitobacter</taxon>
    </lineage>
</organism>